<sequence length="562" mass="61543">MRTDTHADGPELCFAHATVHQRSEALRDMHAQSHVDVRGTTLTADHVRDILDTVHAARFDFGGCTFAGDAPFPGTRLKFRTASHNFAARGGGVSDFSDATFECGADFTKVEFPGPVFFASTTFADTVSFDRAHFLGDAWFLQTIMGLGVFTDATFADLAGFHAVCAEQLIFSGTTFSGRAYLDPVEASRVDLSDCVFSHRAVMVLNAHCRLDDARFEAGMELRMRAHRTAVSMRRTHLEAASIVSGSDTIDSRVRSHGHSFPLAPALLSLQGTDVDELTIANIDLTPCLFAGAYNLDKLRIEGRSRFLDFVVPSRPGVRAYYVNARGREIIMDEKLLHVIARKQRGVNVEAWLEKFARDRSVVAGQPDTGRDYDAITYERLAVIYRALRKGLEDAKDEPGAGDFYYGEMQARRHARSTRRVERFLLTVYWLISGYGQRASRALAALVLLLTMLTALLTGLGLPAAAPLQQFTGSVQPAPAPGGSQQVVLDARTPPATLPPFGDRWTAARLERAARLATGSIVFRDTDQQLTIAGRWTVNAGRGLGPLLLALAALAIRARVKR</sequence>
<organism evidence="2 3">
    <name type="scientific">Lentzea guizhouensis</name>
    <dbReference type="NCBI Taxonomy" id="1586287"/>
    <lineage>
        <taxon>Bacteria</taxon>
        <taxon>Bacillati</taxon>
        <taxon>Actinomycetota</taxon>
        <taxon>Actinomycetes</taxon>
        <taxon>Pseudonocardiales</taxon>
        <taxon>Pseudonocardiaceae</taxon>
        <taxon>Lentzea</taxon>
    </lineage>
</organism>
<protein>
    <recommendedName>
        <fullName evidence="4">Pentapeptide repeat-containing protein</fullName>
    </recommendedName>
</protein>
<evidence type="ECO:0000256" key="1">
    <source>
        <dbReference type="SAM" id="Phobius"/>
    </source>
</evidence>
<feature type="transmembrane region" description="Helical" evidence="1">
    <location>
        <begin position="442"/>
        <end position="466"/>
    </location>
</feature>
<keyword evidence="3" id="KW-1185">Reference proteome</keyword>
<dbReference type="KEGG" id="led:BBK82_36060"/>
<proteinExistence type="predicted"/>
<keyword evidence="1" id="KW-1133">Transmembrane helix</keyword>
<reference evidence="2 3" key="1">
    <citation type="submission" date="2016-07" db="EMBL/GenBank/DDBJ databases">
        <title>Complete genome sequence of the Lentzea guizhouensis DHS C013.</title>
        <authorList>
            <person name="Cao C."/>
        </authorList>
    </citation>
    <scope>NUCLEOTIDE SEQUENCE [LARGE SCALE GENOMIC DNA]</scope>
    <source>
        <strain evidence="2 3">DHS C013</strain>
    </source>
</reference>
<accession>A0A1B2HSB4</accession>
<evidence type="ECO:0008006" key="4">
    <source>
        <dbReference type="Google" id="ProtNLM"/>
    </source>
</evidence>
<keyword evidence="1" id="KW-0472">Membrane</keyword>
<evidence type="ECO:0000313" key="2">
    <source>
        <dbReference type="EMBL" id="ANZ40617.1"/>
    </source>
</evidence>
<name>A0A1B2HSB4_9PSEU</name>
<dbReference type="Proteomes" id="UP000093053">
    <property type="component" value="Chromosome"/>
</dbReference>
<keyword evidence="1" id="KW-0812">Transmembrane</keyword>
<dbReference type="AlphaFoldDB" id="A0A1B2HSB4"/>
<gene>
    <name evidence="2" type="ORF">BBK82_36060</name>
</gene>
<dbReference type="EMBL" id="CP016793">
    <property type="protein sequence ID" value="ANZ40617.1"/>
    <property type="molecule type" value="Genomic_DNA"/>
</dbReference>
<dbReference type="STRING" id="1586287.BBK82_36060"/>
<evidence type="ECO:0000313" key="3">
    <source>
        <dbReference type="Proteomes" id="UP000093053"/>
    </source>
</evidence>